<gene>
    <name evidence="1" type="ORF">LP422_00075</name>
</gene>
<protein>
    <submittedName>
        <fullName evidence="1">Uncharacterized protein</fullName>
    </submittedName>
</protein>
<evidence type="ECO:0000313" key="2">
    <source>
        <dbReference type="Proteomes" id="UP001059663"/>
    </source>
</evidence>
<proteinExistence type="predicted"/>
<dbReference type="Proteomes" id="UP001059663">
    <property type="component" value="Chromosome"/>
</dbReference>
<name>A0AC61U4Y0_9MICO</name>
<reference evidence="1" key="1">
    <citation type="submission" date="2021-11" db="EMBL/GenBank/DDBJ databases">
        <title>Study of the species diversity of bacterial strains isolated from a unique natural object - Shulgan-Tash cave (Bashkiria).</title>
        <authorList>
            <person name="Sazanova A.L."/>
            <person name="Chirak E.R."/>
            <person name="Safronova V.I."/>
        </authorList>
    </citation>
    <scope>NUCLEOTIDE SEQUENCE</scope>
    <source>
        <strain evidence="1">P1</strain>
    </source>
</reference>
<accession>A0AC61U4Y0</accession>
<dbReference type="EMBL" id="CP087977">
    <property type="protein sequence ID" value="UUZ44862.1"/>
    <property type="molecule type" value="Genomic_DNA"/>
</dbReference>
<sequence length="316" mass="34467">MKHLRETAPRFEDWEGLQEALADAYFPHAMHPSSSPREAAASGPEVIDLGSCRLAHIRFGATVGIESDHPGAVAVNIPLSGHLASRIGSLDFDAGPGQATAFPADTPARMPAWTPDADVLGLRIDAEHLRRESERVFARKDVVLPDRDRPAHAGRPGPVPDGPHDLRQRSRLRRDPLPGPAGRRVDREHARHRPAPRGRPRRAARPERTAATAGPPGHRGHRARPRASPVTGGSRRHRGGERSSAAAVLPRARGHHPLRPPARRAARAHPRRPRPRTGRDGHRRRPVVGVTHPGRFAAAYRDKYGELPSHTLATAS</sequence>
<organism evidence="1 2">
    <name type="scientific">Janibacter limosus</name>
    <dbReference type="NCBI Taxonomy" id="53458"/>
    <lineage>
        <taxon>Bacteria</taxon>
        <taxon>Bacillati</taxon>
        <taxon>Actinomycetota</taxon>
        <taxon>Actinomycetes</taxon>
        <taxon>Micrococcales</taxon>
        <taxon>Intrasporangiaceae</taxon>
        <taxon>Janibacter</taxon>
    </lineage>
</organism>
<evidence type="ECO:0000313" key="1">
    <source>
        <dbReference type="EMBL" id="UUZ44862.1"/>
    </source>
</evidence>